<dbReference type="Proteomes" id="UP001057580">
    <property type="component" value="Chromosome"/>
</dbReference>
<dbReference type="RefSeq" id="WP_260592440.1">
    <property type="nucleotide sequence ID" value="NZ_CP104003.1"/>
</dbReference>
<dbReference type="KEGG" id="ssai:N0B31_15025"/>
<evidence type="ECO:0000313" key="1">
    <source>
        <dbReference type="EMBL" id="UWM53446.1"/>
    </source>
</evidence>
<dbReference type="EMBL" id="CP104003">
    <property type="protein sequence ID" value="UWM53446.1"/>
    <property type="molecule type" value="Genomic_DNA"/>
</dbReference>
<dbReference type="Pfam" id="PF18780">
    <property type="entry name" value="HNH_repeat"/>
    <property type="match status" value="1"/>
</dbReference>
<protein>
    <recommendedName>
        <fullName evidence="3">HNH endonuclease</fullName>
    </recommendedName>
</protein>
<name>A0A9E7U7C6_9EURY</name>
<evidence type="ECO:0000313" key="2">
    <source>
        <dbReference type="Proteomes" id="UP001057580"/>
    </source>
</evidence>
<reference evidence="1" key="1">
    <citation type="submission" date="2022-09" db="EMBL/GenBank/DDBJ databases">
        <title>Diverse halophilic archaea isolated from saline environments.</title>
        <authorList>
            <person name="Cui H.-L."/>
        </authorList>
    </citation>
    <scope>NUCLEOTIDE SEQUENCE</scope>
    <source>
        <strain evidence="1">ZS-35-S2</strain>
    </source>
</reference>
<dbReference type="GeneID" id="74943761"/>
<evidence type="ECO:0008006" key="3">
    <source>
        <dbReference type="Google" id="ProtNLM"/>
    </source>
</evidence>
<organism evidence="1 2">
    <name type="scientific">Salinirubellus salinus</name>
    <dbReference type="NCBI Taxonomy" id="1364945"/>
    <lineage>
        <taxon>Archaea</taxon>
        <taxon>Methanobacteriati</taxon>
        <taxon>Methanobacteriota</taxon>
        <taxon>Stenosarchaea group</taxon>
        <taxon>Halobacteria</taxon>
        <taxon>Halobacteriales</taxon>
        <taxon>Natronomonadaceae</taxon>
        <taxon>Salinirubellus</taxon>
    </lineage>
</organism>
<proteinExistence type="predicted"/>
<dbReference type="InterPro" id="IPR041025">
    <property type="entry name" value="HNH_repeat"/>
</dbReference>
<accession>A0A9E7U7C6</accession>
<dbReference type="AlphaFoldDB" id="A0A9E7U7C6"/>
<gene>
    <name evidence="1" type="ORF">N0B31_15025</name>
</gene>
<sequence length="342" mass="38264">MVGFPRLQAREEVNRDERRPIHPLYPAAHLYHLLRGSPGFVQSDASTTTTTQARTARYSYTPAECAAALRRAADHLGESPSKAQYEDLGLTPASATIIRICDGWNAAKELAELQTTADRGSRVGPKPAHLDVSDAEWVAMSVDQRWHYRHHEENAQRSLDRRRRLRDWLDIYKASLGCTACGEADPACLDFHHVGPTERAVTDLATYGYSAADIHAELQHCEVRCANCHWPAHHAKPACLDSAGPTVRTDAAIGIIRPDETDLTKETYLRAWTPHYKQRRGCRECGETEGCCLQFHHPAPETKRDGVGRLISDSKPVEQVRAEVDRCVVLCANCHRQEHRPA</sequence>
<keyword evidence="2" id="KW-1185">Reference proteome</keyword>